<reference evidence="2 3" key="1">
    <citation type="journal article" date="2016" name="Nat. Commun.">
        <title>Thousands of microbial genomes shed light on interconnected biogeochemical processes in an aquifer system.</title>
        <authorList>
            <person name="Anantharaman K."/>
            <person name="Brown C.T."/>
            <person name="Hug L.A."/>
            <person name="Sharon I."/>
            <person name="Castelle C.J."/>
            <person name="Probst A.J."/>
            <person name="Thomas B.C."/>
            <person name="Singh A."/>
            <person name="Wilkins M.J."/>
            <person name="Karaoz U."/>
            <person name="Brodie E.L."/>
            <person name="Williams K.H."/>
            <person name="Hubbard S.S."/>
            <person name="Banfield J.F."/>
        </authorList>
    </citation>
    <scope>NUCLEOTIDE SEQUENCE [LARGE SCALE GENOMIC DNA]</scope>
</reference>
<name>A0A1F2WLQ1_9ACTN</name>
<protein>
    <recommendedName>
        <fullName evidence="4">Glycosyltransferase RgtA/B/C/D-like domain-containing protein</fullName>
    </recommendedName>
</protein>
<feature type="transmembrane region" description="Helical" evidence="1">
    <location>
        <begin position="13"/>
        <end position="33"/>
    </location>
</feature>
<feature type="transmembrane region" description="Helical" evidence="1">
    <location>
        <begin position="200"/>
        <end position="218"/>
    </location>
</feature>
<feature type="transmembrane region" description="Helical" evidence="1">
    <location>
        <begin position="421"/>
        <end position="444"/>
    </location>
</feature>
<feature type="transmembrane region" description="Helical" evidence="1">
    <location>
        <begin position="230"/>
        <end position="250"/>
    </location>
</feature>
<gene>
    <name evidence="2" type="ORF">A2Y75_08390</name>
</gene>
<dbReference type="EMBL" id="MELK01000030">
    <property type="protein sequence ID" value="OFW57743.1"/>
    <property type="molecule type" value="Genomic_DNA"/>
</dbReference>
<feature type="transmembrane region" description="Helical" evidence="1">
    <location>
        <begin position="156"/>
        <end position="172"/>
    </location>
</feature>
<organism evidence="2 3">
    <name type="scientific">Candidatus Solincola sediminis</name>
    <dbReference type="NCBI Taxonomy" id="1797199"/>
    <lineage>
        <taxon>Bacteria</taxon>
        <taxon>Bacillati</taxon>
        <taxon>Actinomycetota</taxon>
        <taxon>Candidatus Geothermincolia</taxon>
        <taxon>Candidatus Geothermincolales</taxon>
        <taxon>Candidatus Geothermincolaceae</taxon>
        <taxon>Candidatus Solincola</taxon>
    </lineage>
</organism>
<evidence type="ECO:0000256" key="1">
    <source>
        <dbReference type="SAM" id="Phobius"/>
    </source>
</evidence>
<keyword evidence="1" id="KW-1133">Transmembrane helix</keyword>
<accession>A0A1F2WLQ1</accession>
<feature type="transmembrane region" description="Helical" evidence="1">
    <location>
        <begin position="341"/>
        <end position="361"/>
    </location>
</feature>
<evidence type="ECO:0000313" key="2">
    <source>
        <dbReference type="EMBL" id="OFW57743.1"/>
    </source>
</evidence>
<feature type="transmembrane region" description="Helical" evidence="1">
    <location>
        <begin position="104"/>
        <end position="126"/>
    </location>
</feature>
<feature type="transmembrane region" description="Helical" evidence="1">
    <location>
        <begin position="303"/>
        <end position="320"/>
    </location>
</feature>
<keyword evidence="1" id="KW-0472">Membrane</keyword>
<sequence>MDEWFRWSKKKEYLAVLVFFFLAAVLFTWPLILHVHDGIIGGHGDPLLNTWIVNWDARTVFTHPTQLFQGNIMYPSRDVLAYSEHLLTLGVIAAPMYFVTRNPIISYNFLVFFAFVFSAFGCYLLIKELTGSRLGGVVAGIFFALCPYKISQLSHLQMVFSPFLPFMLLYLYRFLKRGGKRNAILFVVFFAAQSLANWHYLIYCAIAAALLWIWVAIFTRQKNDWKRLGWVVIAGIVAMLIIIPFTIPYLRAHSRLPGFERSIQEVELYAAKGDDYERVLDVSVVYGDTPSPFKAGGIGYENVLYPGVVILILALAGLLLRRRKDDDLMVFDSVSFREGAVYFLILGVVGLLLAYGPKIAGHYNPFYMIPYRLGLLKFIRVPTRFFVLIALGLAVLGGYGTAKLAARSYSSRNGGWRIGQLTGLAIIAILILEILTFNITIHLIPTGRDVPEVYNWLRGRGDVRMIELPTEPLAGADIYDRDLRLNPVNILDFLYREGDSMYFSTYHWKTMVNGYSGYSPFFYRRIMTEMQGFPSQRTIDLLRGLNVDYVLWDWSWPEKNRLEEYDMRLFSTPGLSLVQDFGGKSVFRVEPGAVATAEDIQLSAVAPSAARPGQPLHLGLLANNTSDNPMISIEEEPQDFSLSFMDASGNTVLVEKDTYRPPFFIDRGETISLSLTGDKVPPPGAYTARLQLEGGVLGPRSFDLPIEIGDIPDSKGPAAMRGNVTVIGQPLPIPAPDGLYPVTTATVTNIGDTLWLSLLQDESYNLRAGSVHLSLKWSDASGAIWEDQGCTIPCDVAPGQSIDVPVLTRPPNVPGDYSLDLRLFLDGTGYFGETLHLNVQVLAPRE</sequence>
<keyword evidence="1" id="KW-0812">Transmembrane</keyword>
<proteinExistence type="predicted"/>
<dbReference type="GO" id="GO:0005975">
    <property type="term" value="P:carbohydrate metabolic process"/>
    <property type="evidence" value="ECO:0007669"/>
    <property type="project" value="UniProtKB-ARBA"/>
</dbReference>
<comment type="caution">
    <text evidence="2">The sequence shown here is derived from an EMBL/GenBank/DDBJ whole genome shotgun (WGS) entry which is preliminary data.</text>
</comment>
<dbReference type="InterPro" id="IPR013783">
    <property type="entry name" value="Ig-like_fold"/>
</dbReference>
<dbReference type="STRING" id="1797197.A2Y75_08390"/>
<dbReference type="Gene3D" id="2.60.40.10">
    <property type="entry name" value="Immunoglobulins"/>
    <property type="match status" value="1"/>
</dbReference>
<dbReference type="AlphaFoldDB" id="A0A1F2WLQ1"/>
<evidence type="ECO:0000313" key="3">
    <source>
        <dbReference type="Proteomes" id="UP000177876"/>
    </source>
</evidence>
<evidence type="ECO:0008006" key="4">
    <source>
        <dbReference type="Google" id="ProtNLM"/>
    </source>
</evidence>
<feature type="transmembrane region" description="Helical" evidence="1">
    <location>
        <begin position="381"/>
        <end position="400"/>
    </location>
</feature>
<dbReference type="Proteomes" id="UP000177876">
    <property type="component" value="Unassembled WGS sequence"/>
</dbReference>